<protein>
    <submittedName>
        <fullName evidence="4">Septum formation initiator family protein</fullName>
    </submittedName>
</protein>
<reference evidence="4" key="2">
    <citation type="journal article" date="2021" name="PeerJ">
        <title>Extensive microbial diversity within the chicken gut microbiome revealed by metagenomics and culture.</title>
        <authorList>
            <person name="Gilroy R."/>
            <person name="Ravi A."/>
            <person name="Getino M."/>
            <person name="Pursley I."/>
            <person name="Horton D.L."/>
            <person name="Alikhan N.F."/>
            <person name="Baker D."/>
            <person name="Gharbi K."/>
            <person name="Hall N."/>
            <person name="Watson M."/>
            <person name="Adriaenssens E.M."/>
            <person name="Foster-Nyarko E."/>
            <person name="Jarju S."/>
            <person name="Secka A."/>
            <person name="Antonio M."/>
            <person name="Oren A."/>
            <person name="Chaudhuri R.R."/>
            <person name="La Ragione R."/>
            <person name="Hildebrand F."/>
            <person name="Pallen M.J."/>
        </authorList>
    </citation>
    <scope>NUCLEOTIDE SEQUENCE</scope>
    <source>
        <strain evidence="4">CHK191-8634</strain>
    </source>
</reference>
<reference evidence="4" key="1">
    <citation type="submission" date="2020-10" db="EMBL/GenBank/DDBJ databases">
        <authorList>
            <person name="Gilroy R."/>
        </authorList>
    </citation>
    <scope>NUCLEOTIDE SEQUENCE</scope>
    <source>
        <strain evidence="4">CHK191-8634</strain>
    </source>
</reference>
<sequence length="162" mass="17769">MAASPARQRAAQIGQPNPRQQRGPQIELLPENKSVRRKAPAKIPYVKYGVIVAGVFAVVILILSGYSTLTELAAQNTNLKEDLAELQSEENALNAQKEQVYNLTYVEECAQDMGMVKQDSSQVTYVDLSNPERSAMAQEEVQTPSLIAGLISSFNAVVEYLN</sequence>
<dbReference type="EMBL" id="DVMR01000035">
    <property type="protein sequence ID" value="HIU43486.1"/>
    <property type="molecule type" value="Genomic_DNA"/>
</dbReference>
<proteinExistence type="predicted"/>
<keyword evidence="3" id="KW-1133">Transmembrane helix</keyword>
<dbReference type="AlphaFoldDB" id="A0A9D1IVG1"/>
<organism evidence="4 5">
    <name type="scientific">Candidatus Ventrousia excrementavium</name>
    <dbReference type="NCBI Taxonomy" id="2840961"/>
    <lineage>
        <taxon>Bacteria</taxon>
        <taxon>Bacillati</taxon>
        <taxon>Bacillota</taxon>
        <taxon>Clostridia</taxon>
        <taxon>Eubacteriales</taxon>
        <taxon>Clostridiaceae</taxon>
        <taxon>Clostridiaceae incertae sedis</taxon>
        <taxon>Candidatus Ventrousia</taxon>
    </lineage>
</organism>
<keyword evidence="3" id="KW-0472">Membrane</keyword>
<evidence type="ECO:0000313" key="4">
    <source>
        <dbReference type="EMBL" id="HIU43486.1"/>
    </source>
</evidence>
<feature type="transmembrane region" description="Helical" evidence="3">
    <location>
        <begin position="45"/>
        <end position="66"/>
    </location>
</feature>
<feature type="coiled-coil region" evidence="1">
    <location>
        <begin position="69"/>
        <end position="103"/>
    </location>
</feature>
<dbReference type="Proteomes" id="UP000824073">
    <property type="component" value="Unassembled WGS sequence"/>
</dbReference>
<feature type="compositionally biased region" description="Low complexity" evidence="2">
    <location>
        <begin position="12"/>
        <end position="24"/>
    </location>
</feature>
<name>A0A9D1IVG1_9CLOT</name>
<evidence type="ECO:0000256" key="3">
    <source>
        <dbReference type="SAM" id="Phobius"/>
    </source>
</evidence>
<comment type="caution">
    <text evidence="4">The sequence shown here is derived from an EMBL/GenBank/DDBJ whole genome shotgun (WGS) entry which is preliminary data.</text>
</comment>
<evidence type="ECO:0000256" key="2">
    <source>
        <dbReference type="SAM" id="MobiDB-lite"/>
    </source>
</evidence>
<keyword evidence="1" id="KW-0175">Coiled coil</keyword>
<evidence type="ECO:0000256" key="1">
    <source>
        <dbReference type="SAM" id="Coils"/>
    </source>
</evidence>
<dbReference type="InterPro" id="IPR007060">
    <property type="entry name" value="FtsL/DivIC"/>
</dbReference>
<evidence type="ECO:0000313" key="5">
    <source>
        <dbReference type="Proteomes" id="UP000824073"/>
    </source>
</evidence>
<keyword evidence="3" id="KW-0812">Transmembrane</keyword>
<feature type="region of interest" description="Disordered" evidence="2">
    <location>
        <begin position="1"/>
        <end position="24"/>
    </location>
</feature>
<dbReference type="Pfam" id="PF04977">
    <property type="entry name" value="DivIC"/>
    <property type="match status" value="1"/>
</dbReference>
<gene>
    <name evidence="4" type="ORF">IAB67_04230</name>
</gene>
<accession>A0A9D1IVG1</accession>